<organism evidence="2">
    <name type="scientific">Siphoviridae sp. ctcK97</name>
    <dbReference type="NCBI Taxonomy" id="2825571"/>
    <lineage>
        <taxon>Viruses</taxon>
        <taxon>Duplodnaviria</taxon>
        <taxon>Heunggongvirae</taxon>
        <taxon>Uroviricota</taxon>
        <taxon>Caudoviricetes</taxon>
    </lineage>
</organism>
<dbReference type="EMBL" id="BK016058">
    <property type="protein sequence ID" value="DAF91610.1"/>
    <property type="molecule type" value="Genomic_DNA"/>
</dbReference>
<proteinExistence type="predicted"/>
<name>A0A8S5UB40_9CAUD</name>
<accession>A0A8S5UB40</accession>
<evidence type="ECO:0000313" key="2">
    <source>
        <dbReference type="EMBL" id="DAF91610.1"/>
    </source>
</evidence>
<protein>
    <submittedName>
        <fullName evidence="2">Uncharacterized protein</fullName>
    </submittedName>
</protein>
<evidence type="ECO:0000256" key="1">
    <source>
        <dbReference type="SAM" id="MobiDB-lite"/>
    </source>
</evidence>
<sequence>MTYEVLRSSQPRRQARIPRGQQIVMAPLR</sequence>
<feature type="region of interest" description="Disordered" evidence="1">
    <location>
        <begin position="1"/>
        <end position="29"/>
    </location>
</feature>
<reference evidence="2" key="1">
    <citation type="journal article" date="2021" name="Proc. Natl. Acad. Sci. U.S.A.">
        <title>A Catalog of Tens of Thousands of Viruses from Human Metagenomes Reveals Hidden Associations with Chronic Diseases.</title>
        <authorList>
            <person name="Tisza M.J."/>
            <person name="Buck C.B."/>
        </authorList>
    </citation>
    <scope>NUCLEOTIDE SEQUENCE</scope>
    <source>
        <strain evidence="2">CtcK97</strain>
    </source>
</reference>